<organism evidence="2 3">
    <name type="scientific">Ramularia collo-cygni</name>
    <dbReference type="NCBI Taxonomy" id="112498"/>
    <lineage>
        <taxon>Eukaryota</taxon>
        <taxon>Fungi</taxon>
        <taxon>Dikarya</taxon>
        <taxon>Ascomycota</taxon>
        <taxon>Pezizomycotina</taxon>
        <taxon>Dothideomycetes</taxon>
        <taxon>Dothideomycetidae</taxon>
        <taxon>Mycosphaerellales</taxon>
        <taxon>Mycosphaerellaceae</taxon>
        <taxon>Ramularia</taxon>
    </lineage>
</organism>
<name>A0A2D3UTS4_9PEZI</name>
<feature type="compositionally biased region" description="Polar residues" evidence="1">
    <location>
        <begin position="302"/>
        <end position="312"/>
    </location>
</feature>
<evidence type="ECO:0000256" key="1">
    <source>
        <dbReference type="SAM" id="MobiDB-lite"/>
    </source>
</evidence>
<dbReference type="STRING" id="112498.A0A2D3UTS4"/>
<proteinExistence type="predicted"/>
<dbReference type="Proteomes" id="UP000225277">
    <property type="component" value="Unassembled WGS sequence"/>
</dbReference>
<keyword evidence="3" id="KW-1185">Reference proteome</keyword>
<feature type="compositionally biased region" description="Low complexity" evidence="1">
    <location>
        <begin position="334"/>
        <end position="355"/>
    </location>
</feature>
<gene>
    <name evidence="2" type="ORF">RCC_06813</name>
</gene>
<evidence type="ECO:0000313" key="3">
    <source>
        <dbReference type="Proteomes" id="UP000225277"/>
    </source>
</evidence>
<feature type="region of interest" description="Disordered" evidence="1">
    <location>
        <begin position="1"/>
        <end position="37"/>
    </location>
</feature>
<sequence length="673" mass="70571">MAGHTALLRRKAPTDFDDQSQLTTGGQRKRQKLSHSEGGSTYAVSLYEAEYQLSDEKLTEAETIRKTREMIWRAKQTAVKDRKIAALLSANSKLASENTVLRTGIAAKRLCAAQRKRTSQLNAQRDALVFEARLRDDNRVAHIRYLRQLMAGHKGSVISLEAEVKSLRAEISQAEEETRQPKATTPPTAYTQTPSTSASSFRAGATWSAGTTPMEYDQTPLTPPHSPEVEMVDAQDSSGSWMSSPTPSARGTQFPPSNMSAQLPPSSQGIRIQGLAASRFAPPQASQDDVTMGDDPSPSPVAGTNNPVQATTGHPAAPSNPVPQGTGGFKEKMAAQSAAMPPANAPKNAPTAPNPVQRADGRPPGAQKLFPARAKPDIFTPKRPSALAQVTSSASMSAAGSSPSSTRPAGANTGAPAAAGHTAHTKAPAAAQPFSSQMTPPNPGLFSPVSNVSVTSPSSQGAASTTSLSTSQAKPGTFGVSSQRAPAPQNTANNAQSPQFGATPTPATNWAPSVKPGTFGLSSKPAPVPQSTVNSAQSSQPGATSAPATNWAPSAKPGKGSRDAVILGSESAAEEKKPTEHQHHHQTATVESDRDIPTAEQIWKKTQLYSQTHHHPPKTTKNNNNKTPDAIGRDLHLPAEEPILETPQAFLTNKQEDNGGKEARIAATAAAMG</sequence>
<feature type="compositionally biased region" description="Polar residues" evidence="1">
    <location>
        <begin position="249"/>
        <end position="266"/>
    </location>
</feature>
<protein>
    <submittedName>
        <fullName evidence="2">Uncharacterized protein</fullName>
    </submittedName>
</protein>
<feature type="compositionally biased region" description="Low complexity" evidence="1">
    <location>
        <begin position="183"/>
        <end position="200"/>
    </location>
</feature>
<feature type="compositionally biased region" description="Polar residues" evidence="1">
    <location>
        <begin position="529"/>
        <end position="552"/>
    </location>
</feature>
<dbReference type="RefSeq" id="XP_023627841.1">
    <property type="nucleotide sequence ID" value="XM_023772073.1"/>
</dbReference>
<dbReference type="GeneID" id="35601941"/>
<feature type="compositionally biased region" description="Low complexity" evidence="1">
    <location>
        <begin position="447"/>
        <end position="473"/>
    </location>
</feature>
<dbReference type="EMBL" id="FJUY01000010">
    <property type="protein sequence ID" value="CZT20952.1"/>
    <property type="molecule type" value="Genomic_DNA"/>
</dbReference>
<reference evidence="2 3" key="1">
    <citation type="submission" date="2016-03" db="EMBL/GenBank/DDBJ databases">
        <authorList>
            <person name="Ploux O."/>
        </authorList>
    </citation>
    <scope>NUCLEOTIDE SEQUENCE [LARGE SCALE GENOMIC DNA]</scope>
    <source>
        <strain evidence="2 3">URUG2</strain>
    </source>
</reference>
<feature type="compositionally biased region" description="Low complexity" evidence="1">
    <location>
        <begin position="237"/>
        <end position="248"/>
    </location>
</feature>
<accession>A0A2D3UTS4</accession>
<feature type="region of interest" description="Disordered" evidence="1">
    <location>
        <begin position="171"/>
        <end position="266"/>
    </location>
</feature>
<evidence type="ECO:0000313" key="2">
    <source>
        <dbReference type="EMBL" id="CZT20952.1"/>
    </source>
</evidence>
<feature type="region of interest" description="Disordered" evidence="1">
    <location>
        <begin position="281"/>
        <end position="633"/>
    </location>
</feature>
<dbReference type="AlphaFoldDB" id="A0A2D3UTS4"/>
<feature type="compositionally biased region" description="Polar residues" evidence="1">
    <location>
        <begin position="500"/>
        <end position="511"/>
    </location>
</feature>
<feature type="compositionally biased region" description="Low complexity" evidence="1">
    <location>
        <begin position="619"/>
        <end position="628"/>
    </location>
</feature>
<feature type="compositionally biased region" description="Low complexity" evidence="1">
    <location>
        <begin position="391"/>
        <end position="431"/>
    </location>
</feature>
<feature type="compositionally biased region" description="Low complexity" evidence="1">
    <location>
        <begin position="485"/>
        <end position="499"/>
    </location>
</feature>